<keyword evidence="1" id="KW-0805">Transcription regulation</keyword>
<gene>
    <name evidence="5" type="ORF">ACFSJ0_53805</name>
</gene>
<proteinExistence type="predicted"/>
<comment type="caution">
    <text evidence="5">The sequence shown here is derived from an EMBL/GenBank/DDBJ whole genome shotgun (WGS) entry which is preliminary data.</text>
</comment>
<dbReference type="Pfam" id="PF01638">
    <property type="entry name" value="HxlR"/>
    <property type="match status" value="1"/>
</dbReference>
<dbReference type="Proteomes" id="UP001597097">
    <property type="component" value="Unassembled WGS sequence"/>
</dbReference>
<evidence type="ECO:0000256" key="2">
    <source>
        <dbReference type="ARBA" id="ARBA00023125"/>
    </source>
</evidence>
<dbReference type="RefSeq" id="WP_219537641.1">
    <property type="nucleotide sequence ID" value="NZ_JAHKRM010000039.1"/>
</dbReference>
<accession>A0ABW4GV14</accession>
<dbReference type="PANTHER" id="PTHR33204">
    <property type="entry name" value="TRANSCRIPTIONAL REGULATOR, MARR FAMILY"/>
    <property type="match status" value="1"/>
</dbReference>
<keyword evidence="3" id="KW-0804">Transcription</keyword>
<feature type="domain" description="HTH hxlR-type" evidence="4">
    <location>
        <begin position="22"/>
        <end position="122"/>
    </location>
</feature>
<protein>
    <submittedName>
        <fullName evidence="5">Winged helix-turn-helix transcriptional regulator</fullName>
    </submittedName>
</protein>
<sequence>MGPQESSTDFPDPIPASQPLHLPAAASAAFELLTRRWVPQLLYLLCQRQARFGELAQAVPDMSRRVLMERLRQLDEEGLVHRLVEPGPPTRIIYQVTDLGRGLCATLQQVSAWGERYLDVSSSR</sequence>
<evidence type="ECO:0000259" key="4">
    <source>
        <dbReference type="PROSITE" id="PS51118"/>
    </source>
</evidence>
<organism evidence="5 6">
    <name type="scientific">Nonomuraea guangzhouensis</name>
    <dbReference type="NCBI Taxonomy" id="1291555"/>
    <lineage>
        <taxon>Bacteria</taxon>
        <taxon>Bacillati</taxon>
        <taxon>Actinomycetota</taxon>
        <taxon>Actinomycetes</taxon>
        <taxon>Streptosporangiales</taxon>
        <taxon>Streptosporangiaceae</taxon>
        <taxon>Nonomuraea</taxon>
    </lineage>
</organism>
<evidence type="ECO:0000313" key="5">
    <source>
        <dbReference type="EMBL" id="MFD1546001.1"/>
    </source>
</evidence>
<dbReference type="PROSITE" id="PS51118">
    <property type="entry name" value="HTH_HXLR"/>
    <property type="match status" value="1"/>
</dbReference>
<keyword evidence="6" id="KW-1185">Reference proteome</keyword>
<evidence type="ECO:0000313" key="6">
    <source>
        <dbReference type="Proteomes" id="UP001597097"/>
    </source>
</evidence>
<name>A0ABW4GV14_9ACTN</name>
<reference evidence="6" key="1">
    <citation type="journal article" date="2019" name="Int. J. Syst. Evol. Microbiol.">
        <title>The Global Catalogue of Microorganisms (GCM) 10K type strain sequencing project: providing services to taxonomists for standard genome sequencing and annotation.</title>
        <authorList>
            <consortium name="The Broad Institute Genomics Platform"/>
            <consortium name="The Broad Institute Genome Sequencing Center for Infectious Disease"/>
            <person name="Wu L."/>
            <person name="Ma J."/>
        </authorList>
    </citation>
    <scope>NUCLEOTIDE SEQUENCE [LARGE SCALE GENOMIC DNA]</scope>
    <source>
        <strain evidence="6">CGMCC 1.15399</strain>
    </source>
</reference>
<dbReference type="InterPro" id="IPR002577">
    <property type="entry name" value="HTH_HxlR"/>
</dbReference>
<dbReference type="EMBL" id="JBHUCM010000053">
    <property type="protein sequence ID" value="MFD1546001.1"/>
    <property type="molecule type" value="Genomic_DNA"/>
</dbReference>
<evidence type="ECO:0000256" key="1">
    <source>
        <dbReference type="ARBA" id="ARBA00023015"/>
    </source>
</evidence>
<evidence type="ECO:0000256" key="3">
    <source>
        <dbReference type="ARBA" id="ARBA00023163"/>
    </source>
</evidence>
<keyword evidence="2" id="KW-0238">DNA-binding</keyword>